<dbReference type="PANTHER" id="PTHR10989:SF16">
    <property type="entry name" value="AT02829P-RELATED"/>
    <property type="match status" value="1"/>
</dbReference>
<keyword evidence="3 5" id="KW-1133">Transmembrane helix</keyword>
<dbReference type="AlphaFoldDB" id="A0AAX4HGL4"/>
<feature type="transmembrane region" description="Helical" evidence="5">
    <location>
        <begin position="118"/>
        <end position="138"/>
    </location>
</feature>
<evidence type="ECO:0000256" key="5">
    <source>
        <dbReference type="SAM" id="Phobius"/>
    </source>
</evidence>
<dbReference type="PANTHER" id="PTHR10989">
    <property type="entry name" value="ANDROGEN-INDUCED PROTEIN 1-RELATED"/>
    <property type="match status" value="1"/>
</dbReference>
<name>A0AAX4HGL4_9ASCO</name>
<dbReference type="KEGG" id="asau:88175993"/>
<feature type="transmembrane region" description="Helical" evidence="5">
    <location>
        <begin position="80"/>
        <end position="98"/>
    </location>
</feature>
<evidence type="ECO:0000256" key="2">
    <source>
        <dbReference type="ARBA" id="ARBA00022692"/>
    </source>
</evidence>
<dbReference type="GO" id="GO:0016020">
    <property type="term" value="C:membrane"/>
    <property type="evidence" value="ECO:0007669"/>
    <property type="project" value="InterPro"/>
</dbReference>
<dbReference type="EMBL" id="CP138899">
    <property type="protein sequence ID" value="WPK27541.1"/>
    <property type="molecule type" value="Genomic_DNA"/>
</dbReference>
<dbReference type="RefSeq" id="XP_062879919.1">
    <property type="nucleotide sequence ID" value="XM_063023849.1"/>
</dbReference>
<dbReference type="GO" id="GO:0012505">
    <property type="term" value="C:endomembrane system"/>
    <property type="evidence" value="ECO:0007669"/>
    <property type="project" value="UniProtKB-SubCell"/>
</dbReference>
<comment type="subcellular location">
    <subcellularLocation>
        <location evidence="1">Endomembrane system</location>
        <topology evidence="1">Multi-pass membrane protein</topology>
    </subcellularLocation>
</comment>
<dbReference type="GeneID" id="88175993"/>
<sequence>MGRTAGNAASGLINAAALGFGGYGLYYTIKYIELPPYLATAGRWQFLTNLSLVISLVVFALGAVAHAVKSTQLFQIKNALHPVALVLELVVTLVYWPLRIVFIRLLVSDPSRKFIPMFVDICLHLVPGVALVIDFFCFMPRLTVNNRDSFGVCMLLTFMYWAWLKRLIDVEGGGQYPYNFLNVDAELTRVIIFVIVGVTGYGAFLLLRRLYDVLVEAEAEEYAGSKKED</sequence>
<evidence type="ECO:0000256" key="4">
    <source>
        <dbReference type="ARBA" id="ARBA00023136"/>
    </source>
</evidence>
<keyword evidence="2 5" id="KW-0812">Transmembrane</keyword>
<keyword evidence="7" id="KW-1185">Reference proteome</keyword>
<gene>
    <name evidence="6" type="ORF">PUMCH_004933</name>
</gene>
<dbReference type="Proteomes" id="UP001338582">
    <property type="component" value="Chromosome 6"/>
</dbReference>
<accession>A0AAX4HGL4</accession>
<evidence type="ECO:0008006" key="8">
    <source>
        <dbReference type="Google" id="ProtNLM"/>
    </source>
</evidence>
<reference evidence="6 7" key="1">
    <citation type="submission" date="2023-10" db="EMBL/GenBank/DDBJ databases">
        <title>Draft Genome Sequence of Candida saopaulonensis from a very Premature Infant with Sepsis.</title>
        <authorList>
            <person name="Ning Y."/>
            <person name="Dai R."/>
            <person name="Xiao M."/>
            <person name="Xu Y."/>
            <person name="Yan Q."/>
            <person name="Zhang L."/>
        </authorList>
    </citation>
    <scope>NUCLEOTIDE SEQUENCE [LARGE SCALE GENOMIC DNA]</scope>
    <source>
        <strain evidence="6 7">19XY460</strain>
    </source>
</reference>
<keyword evidence="4 5" id="KW-0472">Membrane</keyword>
<feature type="transmembrane region" description="Helical" evidence="5">
    <location>
        <begin position="49"/>
        <end position="68"/>
    </location>
</feature>
<dbReference type="InterPro" id="IPR006838">
    <property type="entry name" value="ADTRP_AIG1"/>
</dbReference>
<protein>
    <recommendedName>
        <fullName evidence="8">FAR-17a/AIG1-like protein</fullName>
    </recommendedName>
</protein>
<feature type="transmembrane region" description="Helical" evidence="5">
    <location>
        <begin position="188"/>
        <end position="207"/>
    </location>
</feature>
<feature type="transmembrane region" description="Helical" evidence="5">
    <location>
        <begin position="12"/>
        <end position="29"/>
    </location>
</feature>
<proteinExistence type="predicted"/>
<organism evidence="6 7">
    <name type="scientific">Australozyma saopauloensis</name>
    <dbReference type="NCBI Taxonomy" id="291208"/>
    <lineage>
        <taxon>Eukaryota</taxon>
        <taxon>Fungi</taxon>
        <taxon>Dikarya</taxon>
        <taxon>Ascomycota</taxon>
        <taxon>Saccharomycotina</taxon>
        <taxon>Pichiomycetes</taxon>
        <taxon>Metschnikowiaceae</taxon>
        <taxon>Australozyma</taxon>
    </lineage>
</organism>
<feature type="transmembrane region" description="Helical" evidence="5">
    <location>
        <begin position="150"/>
        <end position="168"/>
    </location>
</feature>
<evidence type="ECO:0000256" key="1">
    <source>
        <dbReference type="ARBA" id="ARBA00004127"/>
    </source>
</evidence>
<evidence type="ECO:0000256" key="3">
    <source>
        <dbReference type="ARBA" id="ARBA00022989"/>
    </source>
</evidence>
<dbReference type="Pfam" id="PF04750">
    <property type="entry name" value="Far-17a_AIG1"/>
    <property type="match status" value="1"/>
</dbReference>
<evidence type="ECO:0000313" key="6">
    <source>
        <dbReference type="EMBL" id="WPK27541.1"/>
    </source>
</evidence>
<evidence type="ECO:0000313" key="7">
    <source>
        <dbReference type="Proteomes" id="UP001338582"/>
    </source>
</evidence>